<dbReference type="InterPro" id="IPR045375">
    <property type="entry name" value="Put_radical_SAM-like_N"/>
</dbReference>
<name>C0EFN1_9FIRM</name>
<dbReference type="STRING" id="537013.CLOSTMETH_02673"/>
<dbReference type="Pfam" id="PF17820">
    <property type="entry name" value="PDZ_6"/>
    <property type="match status" value="1"/>
</dbReference>
<dbReference type="Pfam" id="PF04459">
    <property type="entry name" value="DUF512"/>
    <property type="match status" value="1"/>
</dbReference>
<feature type="domain" description="PDZ" evidence="1">
    <location>
        <begin position="1"/>
        <end position="36"/>
    </location>
</feature>
<dbReference type="PROSITE" id="PS50106">
    <property type="entry name" value="PDZ"/>
    <property type="match status" value="1"/>
</dbReference>
<dbReference type="SUPFAM" id="SSF102114">
    <property type="entry name" value="Radical SAM enzymes"/>
    <property type="match status" value="1"/>
</dbReference>
<dbReference type="InterPro" id="IPR058240">
    <property type="entry name" value="rSAM_sf"/>
</dbReference>
<dbReference type="Proteomes" id="UP000003340">
    <property type="component" value="Unassembled WGS sequence"/>
</dbReference>
<dbReference type="Gene3D" id="3.20.20.70">
    <property type="entry name" value="Aldolase class I"/>
    <property type="match status" value="1"/>
</dbReference>
<dbReference type="AlphaFoldDB" id="C0EFN1"/>
<evidence type="ECO:0000259" key="1">
    <source>
        <dbReference type="PROSITE" id="PS50106"/>
    </source>
</evidence>
<dbReference type="InterPro" id="IPR036034">
    <property type="entry name" value="PDZ_sf"/>
</dbReference>
<evidence type="ECO:0000313" key="2">
    <source>
        <dbReference type="EMBL" id="EEG29660.1"/>
    </source>
</evidence>
<dbReference type="HOGENOM" id="CLU_037396_0_0_9"/>
<comment type="caution">
    <text evidence="2">The sequence shown here is derived from an EMBL/GenBank/DDBJ whole genome shotgun (WGS) entry which is preliminary data.</text>
</comment>
<proteinExistence type="predicted"/>
<evidence type="ECO:0000313" key="3">
    <source>
        <dbReference type="Proteomes" id="UP000003340"/>
    </source>
</evidence>
<keyword evidence="3" id="KW-1185">Reference proteome</keyword>
<protein>
    <submittedName>
        <fullName evidence="2">Putative FeS-containing Cyanobacterial-specific oxidoreductase</fullName>
    </submittedName>
</protein>
<organism evidence="2 3">
    <name type="scientific">[Clostridium] methylpentosum DSM 5476</name>
    <dbReference type="NCBI Taxonomy" id="537013"/>
    <lineage>
        <taxon>Bacteria</taxon>
        <taxon>Bacillati</taxon>
        <taxon>Bacillota</taxon>
        <taxon>Clostridia</taxon>
        <taxon>Eubacteriales</taxon>
        <taxon>Oscillospiraceae</taxon>
        <taxon>Oscillospiraceae incertae sedis</taxon>
    </lineage>
</organism>
<reference evidence="2 3" key="2">
    <citation type="submission" date="2009-02" db="EMBL/GenBank/DDBJ databases">
        <title>Draft genome sequence of Clostridium methylpentosum (DSM 5476).</title>
        <authorList>
            <person name="Sudarsanam P."/>
            <person name="Ley R."/>
            <person name="Guruge J."/>
            <person name="Turnbaugh P.J."/>
            <person name="Mahowald M."/>
            <person name="Liep D."/>
            <person name="Gordon J."/>
        </authorList>
    </citation>
    <scope>NUCLEOTIDE SEQUENCE [LARGE SCALE GENOMIC DNA]</scope>
    <source>
        <strain evidence="2 3">DSM 5476</strain>
    </source>
</reference>
<dbReference type="Gene3D" id="2.30.42.10">
    <property type="match status" value="1"/>
</dbReference>
<dbReference type="InterPro" id="IPR013785">
    <property type="entry name" value="Aldolase_TIM"/>
</dbReference>
<dbReference type="InterPro" id="IPR041489">
    <property type="entry name" value="PDZ_6"/>
</dbReference>
<dbReference type="InterPro" id="IPR007549">
    <property type="entry name" value="DUF512"/>
</dbReference>
<dbReference type="SUPFAM" id="SSF50156">
    <property type="entry name" value="PDZ domain-like"/>
    <property type="match status" value="1"/>
</dbReference>
<dbReference type="EMBL" id="ACEC01000093">
    <property type="protein sequence ID" value="EEG29660.1"/>
    <property type="molecule type" value="Genomic_DNA"/>
</dbReference>
<sequence>MSVVISGIAPKSPAGRAGVLPGERLISINGNQVTDVLDYRFYMMEECVELVLQNDYRTRTVKIKKDEYDDLGLEFKTYLMDKQRSCKNKCIFCFIDQLPKGMRKSLYFKDDDDRLSFLFGNYITLTNITEEEIDRIIKLRISPVNISVHTTNPELRVRMMKNPRAGDSLRFIKKLADAGIALNCQLVLCPGINDGAELERSLRDLGQYYPALQSIASVPVGLSDHREGLFELKPYTEETAAEVIDIIERFSDEFEEKNGCRIAYPADEFFLQAKRPIPDAAYYGEFSQLENGVGLIASMKDEFENGIEDLPPSEKPVSLSIATGLAAHPFLSQLVDELGKKWHNLNCSVYAIKNDYFGNRITVAGLLTGTDLIRQLKGKPLGDRLLLPSCVLDSANEHFLDDLTPEELSRELGVPVEFVNNDGYDFINAVLGEQIV</sequence>
<dbReference type="Pfam" id="PF19238">
    <property type="entry name" value="Radical_SAM_2"/>
    <property type="match status" value="1"/>
</dbReference>
<dbReference type="eggNOG" id="COG1625">
    <property type="taxonomic scope" value="Bacteria"/>
</dbReference>
<reference evidence="2 3" key="1">
    <citation type="submission" date="2009-01" db="EMBL/GenBank/DDBJ databases">
        <authorList>
            <person name="Fulton L."/>
            <person name="Clifton S."/>
            <person name="Fulton B."/>
            <person name="Xu J."/>
            <person name="Minx P."/>
            <person name="Pepin K.H."/>
            <person name="Johnson M."/>
            <person name="Bhonagiri V."/>
            <person name="Nash W.E."/>
            <person name="Mardis E.R."/>
            <person name="Wilson R.K."/>
        </authorList>
    </citation>
    <scope>NUCLEOTIDE SEQUENCE [LARGE SCALE GENOMIC DNA]</scope>
    <source>
        <strain evidence="2 3">DSM 5476</strain>
    </source>
</reference>
<dbReference type="InterPro" id="IPR001478">
    <property type="entry name" value="PDZ"/>
</dbReference>
<accession>C0EFN1</accession>
<gene>
    <name evidence="2" type="ORF">CLOSTMETH_02673</name>
</gene>